<evidence type="ECO:0000256" key="3">
    <source>
        <dbReference type="ARBA" id="ARBA00022729"/>
    </source>
</evidence>
<feature type="signal peptide" evidence="8">
    <location>
        <begin position="1"/>
        <end position="19"/>
    </location>
</feature>
<evidence type="ECO:0000259" key="9">
    <source>
        <dbReference type="Pfam" id="PF00394"/>
    </source>
</evidence>
<dbReference type="RefSeq" id="XP_018138622.1">
    <property type="nucleotide sequence ID" value="XM_018285810.1"/>
</dbReference>
<keyword evidence="2" id="KW-0479">Metal-binding</keyword>
<comment type="similarity">
    <text evidence="1">Belongs to the multicopper oxidase family.</text>
</comment>
<comment type="caution">
    <text evidence="12">The sequence shown here is derived from an EMBL/GenBank/DDBJ whole genome shotgun (WGS) entry which is preliminary data.</text>
</comment>
<dbReference type="InterPro" id="IPR001117">
    <property type="entry name" value="Cu-oxidase_2nd"/>
</dbReference>
<evidence type="ECO:0000313" key="12">
    <source>
        <dbReference type="EMBL" id="OAQ60744.1"/>
    </source>
</evidence>
<accession>A0A179F5P1</accession>
<evidence type="ECO:0000256" key="5">
    <source>
        <dbReference type="ARBA" id="ARBA00023002"/>
    </source>
</evidence>
<evidence type="ECO:0000313" key="13">
    <source>
        <dbReference type="Proteomes" id="UP000078397"/>
    </source>
</evidence>
<keyword evidence="5" id="KW-0560">Oxidoreductase</keyword>
<dbReference type="GO" id="GO:0005507">
    <property type="term" value="F:copper ion binding"/>
    <property type="evidence" value="ECO:0007669"/>
    <property type="project" value="InterPro"/>
</dbReference>
<dbReference type="InterPro" id="IPR011706">
    <property type="entry name" value="Cu-oxidase_C"/>
</dbReference>
<feature type="domain" description="Plastocyanin-like" evidence="10">
    <location>
        <begin position="466"/>
        <end position="577"/>
    </location>
</feature>
<evidence type="ECO:0000256" key="8">
    <source>
        <dbReference type="SAM" id="SignalP"/>
    </source>
</evidence>
<dbReference type="SUPFAM" id="SSF49503">
    <property type="entry name" value="Cupredoxins"/>
    <property type="match status" value="3"/>
</dbReference>
<dbReference type="AlphaFoldDB" id="A0A179F5P1"/>
<evidence type="ECO:0000256" key="7">
    <source>
        <dbReference type="ARBA" id="ARBA00023180"/>
    </source>
</evidence>
<name>A0A179F5P1_METCM</name>
<feature type="domain" description="Plastocyanin-like" evidence="9">
    <location>
        <begin position="170"/>
        <end position="366"/>
    </location>
</feature>
<dbReference type="Gene3D" id="2.60.40.420">
    <property type="entry name" value="Cupredoxins - blue copper proteins"/>
    <property type="match status" value="3"/>
</dbReference>
<protein>
    <submittedName>
        <fullName evidence="12">Multicopper oxidase</fullName>
    </submittedName>
</protein>
<dbReference type="InterPro" id="IPR008972">
    <property type="entry name" value="Cupredoxin"/>
</dbReference>
<dbReference type="InterPro" id="IPR011707">
    <property type="entry name" value="Cu-oxidase-like_N"/>
</dbReference>
<evidence type="ECO:0000256" key="2">
    <source>
        <dbReference type="ARBA" id="ARBA00022723"/>
    </source>
</evidence>
<keyword evidence="3 8" id="KW-0732">Signal</keyword>
<dbReference type="Pfam" id="PF07732">
    <property type="entry name" value="Cu-oxidase_3"/>
    <property type="match status" value="1"/>
</dbReference>
<proteinExistence type="inferred from homology"/>
<dbReference type="STRING" id="1380566.A0A179F5P1"/>
<dbReference type="PANTHER" id="PTHR11709">
    <property type="entry name" value="MULTI-COPPER OXIDASE"/>
    <property type="match status" value="1"/>
</dbReference>
<evidence type="ECO:0000256" key="1">
    <source>
        <dbReference type="ARBA" id="ARBA00010609"/>
    </source>
</evidence>
<feature type="domain" description="Plastocyanin-like" evidence="11">
    <location>
        <begin position="29"/>
        <end position="142"/>
    </location>
</feature>
<evidence type="ECO:0000256" key="6">
    <source>
        <dbReference type="ARBA" id="ARBA00023008"/>
    </source>
</evidence>
<dbReference type="FunFam" id="2.60.40.420:FF:000036">
    <property type="entry name" value="L-ascorbate oxidase"/>
    <property type="match status" value="1"/>
</dbReference>
<dbReference type="KEGG" id="pchm:VFPPC_06842"/>
<keyword evidence="7" id="KW-0325">Glycoprotein</keyword>
<evidence type="ECO:0000259" key="11">
    <source>
        <dbReference type="Pfam" id="PF07732"/>
    </source>
</evidence>
<keyword evidence="4" id="KW-0677">Repeat</keyword>
<dbReference type="GeneID" id="28849804"/>
<dbReference type="Proteomes" id="UP000078397">
    <property type="component" value="Unassembled WGS sequence"/>
</dbReference>
<dbReference type="CDD" id="cd13850">
    <property type="entry name" value="CuRO_1_Abr2_like"/>
    <property type="match status" value="1"/>
</dbReference>
<feature type="chain" id="PRO_5008101276" evidence="8">
    <location>
        <begin position="20"/>
        <end position="597"/>
    </location>
</feature>
<dbReference type="Pfam" id="PF00394">
    <property type="entry name" value="Cu-oxidase"/>
    <property type="match status" value="1"/>
</dbReference>
<dbReference type="GO" id="GO:0016491">
    <property type="term" value="F:oxidoreductase activity"/>
    <property type="evidence" value="ECO:0007669"/>
    <property type="project" value="UniProtKB-KW"/>
</dbReference>
<keyword evidence="13" id="KW-1185">Reference proteome</keyword>
<dbReference type="PANTHER" id="PTHR11709:SF488">
    <property type="entry name" value="LACCASE-RELATED"/>
    <property type="match status" value="1"/>
</dbReference>
<evidence type="ECO:0000256" key="4">
    <source>
        <dbReference type="ARBA" id="ARBA00022737"/>
    </source>
</evidence>
<organism evidence="12 13">
    <name type="scientific">Pochonia chlamydosporia 170</name>
    <dbReference type="NCBI Taxonomy" id="1380566"/>
    <lineage>
        <taxon>Eukaryota</taxon>
        <taxon>Fungi</taxon>
        <taxon>Dikarya</taxon>
        <taxon>Ascomycota</taxon>
        <taxon>Pezizomycotina</taxon>
        <taxon>Sordariomycetes</taxon>
        <taxon>Hypocreomycetidae</taxon>
        <taxon>Hypocreales</taxon>
        <taxon>Clavicipitaceae</taxon>
        <taxon>Pochonia</taxon>
    </lineage>
</organism>
<dbReference type="EMBL" id="LSBJ02000008">
    <property type="protein sequence ID" value="OAQ60744.1"/>
    <property type="molecule type" value="Genomic_DNA"/>
</dbReference>
<evidence type="ECO:0000259" key="10">
    <source>
        <dbReference type="Pfam" id="PF07731"/>
    </source>
</evidence>
<dbReference type="InterPro" id="IPR045087">
    <property type="entry name" value="Cu-oxidase_fam"/>
</dbReference>
<gene>
    <name evidence="12" type="ORF">VFPPC_06842</name>
</gene>
<keyword evidence="6" id="KW-0186">Copper</keyword>
<reference evidence="12 13" key="1">
    <citation type="journal article" date="2016" name="PLoS Pathog.">
        <title>Biosynthesis of antibiotic leucinostatins in bio-control fungus Purpureocillium lilacinum and their inhibition on phytophthora revealed by genome mining.</title>
        <authorList>
            <person name="Wang G."/>
            <person name="Liu Z."/>
            <person name="Lin R."/>
            <person name="Li E."/>
            <person name="Mao Z."/>
            <person name="Ling J."/>
            <person name="Yang Y."/>
            <person name="Yin W.B."/>
            <person name="Xie B."/>
        </authorList>
    </citation>
    <scope>NUCLEOTIDE SEQUENCE [LARGE SCALE GENOMIC DNA]</scope>
    <source>
        <strain evidence="12">170</strain>
    </source>
</reference>
<sequence length="597" mass="66128">MASTSLWLFFSLVLQAVLAACTRHYDFTITWENGAPDGQVRKMFKINGQFPGPTMNLHEGDDVVVTVKNLSPQNTTLHFHGIEMIGTPWSDGTPGMSQNEIQPGGKFVYKWKATQHGSFWYHAHSHSQMADGLIGPIVIHPAANTPNPYHFITQNPKSLAAIERAEKNRIPLMLSDWRQLISSDEWASSSVTGVPTPCFDSMLLNGKGQVNCLTPEEQNKIIMPEQIGILSSIPGAKLTDKSCLPPEIIAAFGPPWGNPDLKAVPHHFFYGCNATKTPYLTFPITQRRAGDETWAMFDLIGGFSSQTAQVSLDEMSMYVVAADGNDIEPKLVNSVGISNGERYTVLVKLEKPRKYTLRISSTAPSFMVSTKATIDFQIRGQKQNPAPTDPWINETGQNLTANVVFFDPDKARPYPPQTPPKADVTYKLDMVVGKSASFWSMNETVLPENTENQPPLLLSPQPGRQDNHTVTTLGKTKWVDYIMFTPGFGPSHPIHVHGRHFYVLGRGSTNFTWNTIEEAAAAMPDAFNLVNPPIRDTYLTLGDAGSWLALRRPSDNPGVWLLHCHILSHIQGGQSMILQDGVDVLPPIPREYRTGKF</sequence>
<dbReference type="Pfam" id="PF07731">
    <property type="entry name" value="Cu-oxidase_2"/>
    <property type="match status" value="1"/>
</dbReference>
<dbReference type="OrthoDB" id="2121828at2759"/>